<evidence type="ECO:0000313" key="3">
    <source>
        <dbReference type="Proteomes" id="UP000268007"/>
    </source>
</evidence>
<comment type="caution">
    <text evidence="2">The sequence shown here is derived from an EMBL/GenBank/DDBJ whole genome shotgun (WGS) entry which is preliminary data.</text>
</comment>
<evidence type="ECO:0008006" key="4">
    <source>
        <dbReference type="Google" id="ProtNLM"/>
    </source>
</evidence>
<reference evidence="2 3" key="1">
    <citation type="submission" date="2018-10" db="EMBL/GenBank/DDBJ databases">
        <title>Genomic Encyclopedia of Archaeal and Bacterial Type Strains, Phase II (KMG-II): from individual species to whole genera.</title>
        <authorList>
            <person name="Goeker M."/>
        </authorList>
    </citation>
    <scope>NUCLEOTIDE SEQUENCE [LARGE SCALE GENOMIC DNA]</scope>
    <source>
        <strain evidence="2 3">DSM 18602</strain>
    </source>
</reference>
<evidence type="ECO:0000313" key="2">
    <source>
        <dbReference type="EMBL" id="RKR83951.1"/>
    </source>
</evidence>
<accession>A0A495J5F5</accession>
<sequence length="184" mass="20188">MKVFKAILAALVLAIIYGGCARDSKKNTAVAAVPKLVSGDFNGDGKKETITLIKPKLNADGTACLDSSCTAYIRFSDTTIHQIAVKNCIGGTPDNLGDLNGDGKDEIGLLPDWFTSCWHSYLVYSYTNDEWVYAVPPIPTHCNQWEANIKPIEKDSLNKGYVVIHYSEMDNDKIVTKSKIISIK</sequence>
<dbReference type="EMBL" id="RBKU01000001">
    <property type="protein sequence ID" value="RKR83951.1"/>
    <property type="molecule type" value="Genomic_DNA"/>
</dbReference>
<dbReference type="RefSeq" id="WP_121199393.1">
    <property type="nucleotide sequence ID" value="NZ_RBKU01000001.1"/>
</dbReference>
<organism evidence="2 3">
    <name type="scientific">Mucilaginibacter gracilis</name>
    <dbReference type="NCBI Taxonomy" id="423350"/>
    <lineage>
        <taxon>Bacteria</taxon>
        <taxon>Pseudomonadati</taxon>
        <taxon>Bacteroidota</taxon>
        <taxon>Sphingobacteriia</taxon>
        <taxon>Sphingobacteriales</taxon>
        <taxon>Sphingobacteriaceae</taxon>
        <taxon>Mucilaginibacter</taxon>
    </lineage>
</organism>
<dbReference type="AlphaFoldDB" id="A0A495J5F5"/>
<protein>
    <recommendedName>
        <fullName evidence="4">VCBS repeat protein</fullName>
    </recommendedName>
</protein>
<evidence type="ECO:0000256" key="1">
    <source>
        <dbReference type="SAM" id="SignalP"/>
    </source>
</evidence>
<dbReference type="OrthoDB" id="637392at2"/>
<feature type="signal peptide" evidence="1">
    <location>
        <begin position="1"/>
        <end position="21"/>
    </location>
</feature>
<name>A0A495J5F5_9SPHI</name>
<proteinExistence type="predicted"/>
<dbReference type="SUPFAM" id="SSF69318">
    <property type="entry name" value="Integrin alpha N-terminal domain"/>
    <property type="match status" value="1"/>
</dbReference>
<gene>
    <name evidence="2" type="ORF">BDD43_4166</name>
</gene>
<dbReference type="InterPro" id="IPR028994">
    <property type="entry name" value="Integrin_alpha_N"/>
</dbReference>
<keyword evidence="1" id="KW-0732">Signal</keyword>
<feature type="chain" id="PRO_5019735612" description="VCBS repeat protein" evidence="1">
    <location>
        <begin position="22"/>
        <end position="184"/>
    </location>
</feature>
<keyword evidence="3" id="KW-1185">Reference proteome</keyword>
<dbReference type="Proteomes" id="UP000268007">
    <property type="component" value="Unassembled WGS sequence"/>
</dbReference>